<proteinExistence type="predicted"/>
<reference evidence="1" key="1">
    <citation type="journal article" date="2020" name="Stud. Mycol.">
        <title>101 Dothideomycetes genomes: a test case for predicting lifestyles and emergence of pathogens.</title>
        <authorList>
            <person name="Haridas S."/>
            <person name="Albert R."/>
            <person name="Binder M."/>
            <person name="Bloem J."/>
            <person name="Labutti K."/>
            <person name="Salamov A."/>
            <person name="Andreopoulos B."/>
            <person name="Baker S."/>
            <person name="Barry K."/>
            <person name="Bills G."/>
            <person name="Bluhm B."/>
            <person name="Cannon C."/>
            <person name="Castanera R."/>
            <person name="Culley D."/>
            <person name="Daum C."/>
            <person name="Ezra D."/>
            <person name="Gonzalez J."/>
            <person name="Henrissat B."/>
            <person name="Kuo A."/>
            <person name="Liang C."/>
            <person name="Lipzen A."/>
            <person name="Lutzoni F."/>
            <person name="Magnuson J."/>
            <person name="Mondo S."/>
            <person name="Nolan M."/>
            <person name="Ohm R."/>
            <person name="Pangilinan J."/>
            <person name="Park H.-J."/>
            <person name="Ramirez L."/>
            <person name="Alfaro M."/>
            <person name="Sun H."/>
            <person name="Tritt A."/>
            <person name="Yoshinaga Y."/>
            <person name="Zwiers L.-H."/>
            <person name="Turgeon B."/>
            <person name="Goodwin S."/>
            <person name="Spatafora J."/>
            <person name="Crous P."/>
            <person name="Grigoriev I."/>
        </authorList>
    </citation>
    <scope>NUCLEOTIDE SEQUENCE</scope>
    <source>
        <strain evidence="1">SCOH1-5</strain>
    </source>
</reference>
<keyword evidence="2" id="KW-1185">Reference proteome</keyword>
<name>A0A6A6FE66_9PEZI</name>
<organism evidence="1 2">
    <name type="scientific">Cercospora zeae-maydis SCOH1-5</name>
    <dbReference type="NCBI Taxonomy" id="717836"/>
    <lineage>
        <taxon>Eukaryota</taxon>
        <taxon>Fungi</taxon>
        <taxon>Dikarya</taxon>
        <taxon>Ascomycota</taxon>
        <taxon>Pezizomycotina</taxon>
        <taxon>Dothideomycetes</taxon>
        <taxon>Dothideomycetidae</taxon>
        <taxon>Mycosphaerellales</taxon>
        <taxon>Mycosphaerellaceae</taxon>
        <taxon>Cercospora</taxon>
    </lineage>
</organism>
<sequence>MAAQDRANPDEGDVYLLFILESVPIPVINEVLDKAYNETGEYILRLADEVSIANQETSLGTETPINSDWTSPFVGKDIREVATIVESAPQPLNQQHFAVLDLAVYQQTRKVMVYKIVDQEPQGIPCTVEETSLHLLGYDRGTWAESWKNWQEKGRSL</sequence>
<accession>A0A6A6FE66</accession>
<dbReference type="EMBL" id="ML992675">
    <property type="protein sequence ID" value="KAF2211686.1"/>
    <property type="molecule type" value="Genomic_DNA"/>
</dbReference>
<dbReference type="AlphaFoldDB" id="A0A6A6FE66"/>
<gene>
    <name evidence="1" type="ORF">CERZMDRAFT_98115</name>
</gene>
<dbReference type="Proteomes" id="UP000799539">
    <property type="component" value="Unassembled WGS sequence"/>
</dbReference>
<evidence type="ECO:0000313" key="1">
    <source>
        <dbReference type="EMBL" id="KAF2211686.1"/>
    </source>
</evidence>
<dbReference type="OrthoDB" id="5301876at2759"/>
<evidence type="ECO:0000313" key="2">
    <source>
        <dbReference type="Proteomes" id="UP000799539"/>
    </source>
</evidence>
<protein>
    <submittedName>
        <fullName evidence="1">Uncharacterized protein</fullName>
    </submittedName>
</protein>